<keyword evidence="11 15" id="KW-0694">RNA-binding</keyword>
<dbReference type="CDD" id="cd00814">
    <property type="entry name" value="MetRS_core"/>
    <property type="match status" value="1"/>
</dbReference>
<dbReference type="eggNOG" id="COG0143">
    <property type="taxonomic scope" value="Bacteria"/>
</dbReference>
<dbReference type="InterPro" id="IPR015413">
    <property type="entry name" value="Methionyl/Leucyl_tRNA_Synth"/>
</dbReference>
<dbReference type="PANTHER" id="PTHR43326:SF1">
    <property type="entry name" value="METHIONINE--TRNA LIGASE, MITOCHONDRIAL"/>
    <property type="match status" value="1"/>
</dbReference>
<dbReference type="InterPro" id="IPR023457">
    <property type="entry name" value="Met-tRNA_synth_2"/>
</dbReference>
<evidence type="ECO:0000256" key="1">
    <source>
        <dbReference type="ARBA" id="ARBA00003314"/>
    </source>
</evidence>
<dbReference type="CDD" id="cd02800">
    <property type="entry name" value="tRNA_bind_EcMetRS_like"/>
    <property type="match status" value="1"/>
</dbReference>
<dbReference type="InterPro" id="IPR009080">
    <property type="entry name" value="tRNAsynth_Ia_anticodon-bd"/>
</dbReference>
<evidence type="ECO:0000256" key="2">
    <source>
        <dbReference type="ARBA" id="ARBA00004496"/>
    </source>
</evidence>
<dbReference type="InterPro" id="IPR014758">
    <property type="entry name" value="Met-tRNA_synth"/>
</dbReference>
<comment type="similarity">
    <text evidence="15">Belongs to the class-I aminoacyl-tRNA synthetase family. MetG type 2A subfamily.</text>
</comment>
<dbReference type="Gene3D" id="1.10.730.10">
    <property type="entry name" value="Isoleucyl-tRNA Synthetase, Domain 1"/>
    <property type="match status" value="1"/>
</dbReference>
<keyword evidence="4 15" id="KW-0963">Cytoplasm</keyword>
<evidence type="ECO:0000313" key="18">
    <source>
        <dbReference type="Proteomes" id="UP000018769"/>
    </source>
</evidence>
<dbReference type="SUPFAM" id="SSF50249">
    <property type="entry name" value="Nucleic acid-binding proteins"/>
    <property type="match status" value="1"/>
</dbReference>
<dbReference type="GO" id="GO:0046872">
    <property type="term" value="F:metal ion binding"/>
    <property type="evidence" value="ECO:0007669"/>
    <property type="project" value="UniProtKB-KW"/>
</dbReference>
<dbReference type="SUPFAM" id="SSF52374">
    <property type="entry name" value="Nucleotidylyl transferase"/>
    <property type="match status" value="1"/>
</dbReference>
<evidence type="ECO:0000256" key="13">
    <source>
        <dbReference type="ARBA" id="ARBA00023146"/>
    </source>
</evidence>
<evidence type="ECO:0000256" key="10">
    <source>
        <dbReference type="ARBA" id="ARBA00022840"/>
    </source>
</evidence>
<dbReference type="GO" id="GO:0006431">
    <property type="term" value="P:methionyl-tRNA aminoacylation"/>
    <property type="evidence" value="ECO:0007669"/>
    <property type="project" value="UniProtKB-UniRule"/>
</dbReference>
<dbReference type="Pfam" id="PF01406">
    <property type="entry name" value="tRNA-synt_1e"/>
    <property type="match status" value="1"/>
</dbReference>
<evidence type="ECO:0000256" key="14">
    <source>
        <dbReference type="ARBA" id="ARBA00047364"/>
    </source>
</evidence>
<feature type="binding site" evidence="15">
    <location>
        <position position="153"/>
    </location>
    <ligand>
        <name>Zn(2+)</name>
        <dbReference type="ChEBI" id="CHEBI:29105"/>
    </ligand>
</feature>
<feature type="short sequence motif" description="'KMSKS' region" evidence="15">
    <location>
        <begin position="306"/>
        <end position="310"/>
    </location>
</feature>
<dbReference type="RefSeq" id="WP_023791450.1">
    <property type="nucleotide sequence ID" value="NC_023003.1"/>
</dbReference>
<feature type="short sequence motif" description="'HIGH' region" evidence="15">
    <location>
        <begin position="18"/>
        <end position="28"/>
    </location>
</feature>
<keyword evidence="12 15" id="KW-0648">Protein biosynthesis</keyword>
<dbReference type="Pfam" id="PF09334">
    <property type="entry name" value="tRNA-synt_1g"/>
    <property type="match status" value="1"/>
</dbReference>
<dbReference type="HAMAP" id="MF_01228">
    <property type="entry name" value="Met_tRNA_synth_type2"/>
    <property type="match status" value="1"/>
</dbReference>
<dbReference type="InterPro" id="IPR002547">
    <property type="entry name" value="tRNA-bd_dom"/>
</dbReference>
<dbReference type="SUPFAM" id="SSF47323">
    <property type="entry name" value="Anticodon-binding domain of a subclass of class I aminoacyl-tRNA synthetases"/>
    <property type="match status" value="1"/>
</dbReference>
<dbReference type="InterPro" id="IPR033911">
    <property type="entry name" value="MetRS_core"/>
</dbReference>
<evidence type="ECO:0000313" key="17">
    <source>
        <dbReference type="EMBL" id="CDK30395.1"/>
    </source>
</evidence>
<evidence type="ECO:0000256" key="15">
    <source>
        <dbReference type="HAMAP-Rule" id="MF_01228"/>
    </source>
</evidence>
<evidence type="ECO:0000259" key="16">
    <source>
        <dbReference type="PROSITE" id="PS50886"/>
    </source>
</evidence>
<dbReference type="EC" id="6.1.1.10" evidence="15"/>
<keyword evidence="6 15" id="KW-0436">Ligase</keyword>
<evidence type="ECO:0000256" key="11">
    <source>
        <dbReference type="ARBA" id="ARBA00022884"/>
    </source>
</evidence>
<dbReference type="Gene3D" id="3.40.50.620">
    <property type="entry name" value="HUPs"/>
    <property type="match status" value="1"/>
</dbReference>
<keyword evidence="8 15" id="KW-0547">Nucleotide-binding</keyword>
<dbReference type="Gene3D" id="2.170.220.10">
    <property type="match status" value="1"/>
</dbReference>
<dbReference type="GO" id="GO:0005524">
    <property type="term" value="F:ATP binding"/>
    <property type="evidence" value="ECO:0007669"/>
    <property type="project" value="UniProtKB-UniRule"/>
</dbReference>
<evidence type="ECO:0000256" key="4">
    <source>
        <dbReference type="ARBA" id="ARBA00022490"/>
    </source>
</evidence>
<dbReference type="PATRIC" id="fig|673862.3.peg.281"/>
<feature type="binding site" evidence="15">
    <location>
        <position position="136"/>
    </location>
    <ligand>
        <name>Zn(2+)</name>
        <dbReference type="ChEBI" id="CHEBI:29105"/>
    </ligand>
</feature>
<dbReference type="STRING" id="673862.BABL1_gene_660"/>
<dbReference type="AlphaFoldDB" id="V6DFP6"/>
<comment type="subcellular location">
    <subcellularLocation>
        <location evidence="2 15">Cytoplasm</location>
    </subcellularLocation>
</comment>
<comment type="catalytic activity">
    <reaction evidence="14 15">
        <text>tRNA(Met) + L-methionine + ATP = L-methionyl-tRNA(Met) + AMP + diphosphate</text>
        <dbReference type="Rhea" id="RHEA:13481"/>
        <dbReference type="Rhea" id="RHEA-COMP:9667"/>
        <dbReference type="Rhea" id="RHEA-COMP:9698"/>
        <dbReference type="ChEBI" id="CHEBI:30616"/>
        <dbReference type="ChEBI" id="CHEBI:33019"/>
        <dbReference type="ChEBI" id="CHEBI:57844"/>
        <dbReference type="ChEBI" id="CHEBI:78442"/>
        <dbReference type="ChEBI" id="CHEBI:78530"/>
        <dbReference type="ChEBI" id="CHEBI:456215"/>
        <dbReference type="EC" id="6.1.1.10"/>
    </reaction>
</comment>
<dbReference type="PROSITE" id="PS50886">
    <property type="entry name" value="TRBD"/>
    <property type="match status" value="1"/>
</dbReference>
<proteinExistence type="inferred from homology"/>
<comment type="cofactor">
    <cofactor evidence="15">
        <name>Zn(2+)</name>
        <dbReference type="ChEBI" id="CHEBI:29105"/>
    </cofactor>
    <text evidence="15">Binds 1 zinc ion per subunit.</text>
</comment>
<keyword evidence="7 15" id="KW-0479">Metal-binding</keyword>
<keyword evidence="10 15" id="KW-0067">ATP-binding</keyword>
<feature type="binding site" evidence="15">
    <location>
        <position position="156"/>
    </location>
    <ligand>
        <name>Zn(2+)</name>
        <dbReference type="ChEBI" id="CHEBI:29105"/>
    </ligand>
</feature>
<dbReference type="GO" id="GO:0004825">
    <property type="term" value="F:methionine-tRNA ligase activity"/>
    <property type="evidence" value="ECO:0007669"/>
    <property type="project" value="UniProtKB-UniRule"/>
</dbReference>
<dbReference type="FunFam" id="2.170.220.10:FF:000002">
    <property type="entry name" value="Methionine--tRNA ligase"/>
    <property type="match status" value="1"/>
</dbReference>
<dbReference type="GO" id="GO:0005737">
    <property type="term" value="C:cytoplasm"/>
    <property type="evidence" value="ECO:0007669"/>
    <property type="project" value="UniProtKB-SubCell"/>
</dbReference>
<keyword evidence="18" id="KW-1185">Reference proteome</keyword>
<dbReference type="EMBL" id="HG793133">
    <property type="protein sequence ID" value="CDK30395.1"/>
    <property type="molecule type" value="Genomic_DNA"/>
</dbReference>
<evidence type="ECO:0000256" key="6">
    <source>
        <dbReference type="ARBA" id="ARBA00022598"/>
    </source>
</evidence>
<dbReference type="GO" id="GO:0000049">
    <property type="term" value="F:tRNA binding"/>
    <property type="evidence" value="ECO:0007669"/>
    <property type="project" value="UniProtKB-UniRule"/>
</dbReference>
<dbReference type="InterPro" id="IPR014729">
    <property type="entry name" value="Rossmann-like_a/b/a_fold"/>
</dbReference>
<evidence type="ECO:0000256" key="5">
    <source>
        <dbReference type="ARBA" id="ARBA00022555"/>
    </source>
</evidence>
<dbReference type="Proteomes" id="UP000018769">
    <property type="component" value="Chromosome I"/>
</dbReference>
<gene>
    <name evidence="15 17" type="primary">metG</name>
    <name evidence="17" type="ORF">BABL1_gene_660</name>
</gene>
<dbReference type="NCBIfam" id="TIGR00398">
    <property type="entry name" value="metG"/>
    <property type="match status" value="1"/>
</dbReference>
<keyword evidence="13 15" id="KW-0030">Aminoacyl-tRNA synthetase</keyword>
<name>V6DFP6_9BACT</name>
<dbReference type="HOGENOM" id="CLU_009710_9_4_7"/>
<accession>V6DFP6</accession>
<dbReference type="NCBIfam" id="NF008900">
    <property type="entry name" value="PRK12267.1"/>
    <property type="match status" value="1"/>
</dbReference>
<reference evidence="17 18" key="1">
    <citation type="journal article" date="2015" name="Biol. Direct">
        <title>Babela massiliensis, a representative of a widespread bacterial phylum with unusual adaptations to parasitism in amoebae.</title>
        <authorList>
            <person name="Pagnier I."/>
            <person name="Yutin N."/>
            <person name="Croce O."/>
            <person name="Makarova K.S."/>
            <person name="Wolf Y.I."/>
            <person name="Benamar S."/>
            <person name="Raoult D."/>
            <person name="Koonin E.V."/>
            <person name="La Scola B."/>
        </authorList>
    </citation>
    <scope>NUCLEOTIDE SEQUENCE [LARGE SCALE GENOMIC DNA]</scope>
    <source>
        <strain evidence="18">BABL1</strain>
    </source>
</reference>
<dbReference type="InterPro" id="IPR012340">
    <property type="entry name" value="NA-bd_OB-fold"/>
</dbReference>
<evidence type="ECO:0000256" key="12">
    <source>
        <dbReference type="ARBA" id="ARBA00022917"/>
    </source>
</evidence>
<keyword evidence="9 15" id="KW-0862">Zinc</keyword>
<evidence type="ECO:0000256" key="7">
    <source>
        <dbReference type="ARBA" id="ARBA00022723"/>
    </source>
</evidence>
<feature type="domain" description="TRNA-binding" evidence="16">
    <location>
        <begin position="552"/>
        <end position="656"/>
    </location>
</feature>
<dbReference type="PANTHER" id="PTHR43326">
    <property type="entry name" value="METHIONYL-TRNA SYNTHETASE"/>
    <property type="match status" value="1"/>
</dbReference>
<dbReference type="KEGG" id="dpb:BABL1_gene_660"/>
<organism evidence="17 18">
    <name type="scientific">Candidatus Babela massiliensis</name>
    <dbReference type="NCBI Taxonomy" id="673862"/>
    <lineage>
        <taxon>Bacteria</taxon>
        <taxon>Candidatus Babelota</taxon>
        <taxon>Candidatus Babeliae</taxon>
        <taxon>Candidatus Babeliales</taxon>
        <taxon>Candidatus Babeliaceae</taxon>
        <taxon>Candidatus Babela</taxon>
    </lineage>
</organism>
<protein>
    <recommendedName>
        <fullName evidence="15">Methionine--tRNA ligase</fullName>
        <ecNumber evidence="15">6.1.1.10</ecNumber>
    </recommendedName>
    <alternativeName>
        <fullName evidence="15">Methionyl-tRNA synthetase</fullName>
        <shortName evidence="15">MetRS</shortName>
    </alternativeName>
</protein>
<dbReference type="Pfam" id="PF01588">
    <property type="entry name" value="tRNA_bind"/>
    <property type="match status" value="1"/>
</dbReference>
<comment type="subunit">
    <text evidence="3 15">Homodimer.</text>
</comment>
<feature type="binding site" evidence="15">
    <location>
        <position position="133"/>
    </location>
    <ligand>
        <name>Zn(2+)</name>
        <dbReference type="ChEBI" id="CHEBI:29105"/>
    </ligand>
</feature>
<keyword evidence="5 15" id="KW-0820">tRNA-binding</keyword>
<dbReference type="OrthoDB" id="9810191at2"/>
<comment type="caution">
    <text evidence="15">Lacks conserved residue(s) required for the propagation of feature annotation.</text>
</comment>
<comment type="function">
    <text evidence="1 15">Is required not only for elongation of protein synthesis but also for the initiation of all mRNA translation through initiator tRNA(fMet) aminoacylation.</text>
</comment>
<evidence type="ECO:0000256" key="8">
    <source>
        <dbReference type="ARBA" id="ARBA00022741"/>
    </source>
</evidence>
<sequence length="656" mass="76405">MYKFDNNKKKFYVTTPIYYVTAKPHLGSLYSTLLADVACRWYKLKNYNTFFLTGTDEHGQKVAEAAFKANMPPQEFVDSFISDYKKTWNDYNIVYDDFIRTTNESHVKAVQFWLKKLIESGDIYKSFYSGFYCTPCETYVTEKDINSNETVLCSSCARETKYISEESYFFRLSAYQDRLLKFYEENPDFIIPQERLNEVISFVKQGLKDLSISRTTVKWGIPFPEDNKHVTYVWADALNNYITAIGYGNPTKEDQFNYLWPADLQIIGKDILRFHAVYWPAFLMASELALPKHILAHGWIIVNKQKMSKSLGNVIDPQVLLDNYGSDIVRYYLTRYMAVTQDSEFNIDDLERHVNSDLADALGNLLNRMIALSYKHELHEVKAPENWSTKELELRDSFWSYLDIIVQYMQDGYFYMALSTIFKFINQVNSYFHYKEPWKIKDKNEFNEVISATCHSIYSIAILLWPVMPVKMEQLLKTLNINLELKTDLISELSQNRWDKTFMLNKSELLFKKFDLNKEKDQEIKQNTSGATLVKDKVNSTDMSLENIKIEDLSKVIILTGTIISCQEVPKSDKLYKLQVDFGDYGIKQIVSGIKKSYSESDLIGQQNIFVFNLEPRKIFGLESHGMILVSKVSENDNKIVLVRPIEKVQNGTRLS</sequence>
<evidence type="ECO:0000256" key="9">
    <source>
        <dbReference type="ARBA" id="ARBA00022833"/>
    </source>
</evidence>
<dbReference type="PRINTS" id="PR01041">
    <property type="entry name" value="TRNASYNTHMET"/>
</dbReference>
<dbReference type="InterPro" id="IPR032678">
    <property type="entry name" value="tRNA-synt_1_cat_dom"/>
</dbReference>
<dbReference type="Gene3D" id="2.40.50.140">
    <property type="entry name" value="Nucleic acid-binding proteins"/>
    <property type="match status" value="1"/>
</dbReference>
<dbReference type="InterPro" id="IPR004495">
    <property type="entry name" value="Met-tRNA-synth_bsu_C"/>
</dbReference>
<evidence type="ECO:0000256" key="3">
    <source>
        <dbReference type="ARBA" id="ARBA00011738"/>
    </source>
</evidence>